<keyword evidence="1" id="KW-1133">Transmembrane helix</keyword>
<keyword evidence="3" id="KW-1185">Reference proteome</keyword>
<comment type="caution">
    <text evidence="2">The sequence shown here is derived from an EMBL/GenBank/DDBJ whole genome shotgun (WGS) entry which is preliminary data.</text>
</comment>
<dbReference type="AlphaFoldDB" id="A0A4R9I130"/>
<dbReference type="EMBL" id="RQFK01000028">
    <property type="protein sequence ID" value="TGK79007.1"/>
    <property type="molecule type" value="Genomic_DNA"/>
</dbReference>
<name>A0A4R9I130_9LEPT</name>
<dbReference type="PROSITE" id="PS51257">
    <property type="entry name" value="PROKAR_LIPOPROTEIN"/>
    <property type="match status" value="1"/>
</dbReference>
<sequence>MYPKSFRFFFFKIIFAIAVTFYGCIGDLYFDTHNEMNGDKVSRDVAVRQFYGALVVKRSLCPQSMDTTLTSAGYYTTNLGSGCNSSSTTKESQTTLRSCKSVYKYVQKKDLTVCLNEVLFFPCESIVNAANNIRPNFPVCRGLFGPGPETPLSM</sequence>
<gene>
    <name evidence="2" type="ORF">EHQ24_15785</name>
</gene>
<evidence type="ECO:0000313" key="3">
    <source>
        <dbReference type="Proteomes" id="UP000298009"/>
    </source>
</evidence>
<organism evidence="2 3">
    <name type="scientific">Leptospira noumeaensis</name>
    <dbReference type="NCBI Taxonomy" id="2484964"/>
    <lineage>
        <taxon>Bacteria</taxon>
        <taxon>Pseudomonadati</taxon>
        <taxon>Spirochaetota</taxon>
        <taxon>Spirochaetia</taxon>
        <taxon>Leptospirales</taxon>
        <taxon>Leptospiraceae</taxon>
        <taxon>Leptospira</taxon>
    </lineage>
</organism>
<evidence type="ECO:0000313" key="2">
    <source>
        <dbReference type="EMBL" id="TGK79007.1"/>
    </source>
</evidence>
<keyword evidence="1" id="KW-0472">Membrane</keyword>
<protein>
    <recommendedName>
        <fullName evidence="4">Lipoprotein</fullName>
    </recommendedName>
</protein>
<dbReference type="Proteomes" id="UP000298009">
    <property type="component" value="Unassembled WGS sequence"/>
</dbReference>
<evidence type="ECO:0000256" key="1">
    <source>
        <dbReference type="SAM" id="Phobius"/>
    </source>
</evidence>
<accession>A0A4R9I130</accession>
<keyword evidence="1" id="KW-0812">Transmembrane</keyword>
<feature type="transmembrane region" description="Helical" evidence="1">
    <location>
        <begin position="6"/>
        <end position="30"/>
    </location>
</feature>
<reference evidence="2" key="1">
    <citation type="journal article" date="2019" name="PLoS Negl. Trop. Dis.">
        <title>Revisiting the worldwide diversity of Leptospira species in the environment.</title>
        <authorList>
            <person name="Vincent A.T."/>
            <person name="Schiettekatte O."/>
            <person name="Bourhy P."/>
            <person name="Veyrier F.J."/>
            <person name="Picardeau M."/>
        </authorList>
    </citation>
    <scope>NUCLEOTIDE SEQUENCE [LARGE SCALE GENOMIC DNA]</scope>
    <source>
        <strain evidence="2">201800287</strain>
    </source>
</reference>
<dbReference type="RefSeq" id="WP_135602589.1">
    <property type="nucleotide sequence ID" value="NZ_RQFK01000028.1"/>
</dbReference>
<dbReference type="OrthoDB" id="331305at2"/>
<evidence type="ECO:0008006" key="4">
    <source>
        <dbReference type="Google" id="ProtNLM"/>
    </source>
</evidence>
<proteinExistence type="predicted"/>